<dbReference type="InterPro" id="IPR023214">
    <property type="entry name" value="HAD_sf"/>
</dbReference>
<gene>
    <name evidence="1" type="ORF">EPA93_32500</name>
</gene>
<organism evidence="1 2">
    <name type="scientific">Ktedonosporobacter rubrisoli</name>
    <dbReference type="NCBI Taxonomy" id="2509675"/>
    <lineage>
        <taxon>Bacteria</taxon>
        <taxon>Bacillati</taxon>
        <taxon>Chloroflexota</taxon>
        <taxon>Ktedonobacteria</taxon>
        <taxon>Ktedonobacterales</taxon>
        <taxon>Ktedonosporobacteraceae</taxon>
        <taxon>Ktedonosporobacter</taxon>
    </lineage>
</organism>
<dbReference type="Proteomes" id="UP000290365">
    <property type="component" value="Chromosome"/>
</dbReference>
<evidence type="ECO:0008006" key="3">
    <source>
        <dbReference type="Google" id="ProtNLM"/>
    </source>
</evidence>
<sequence>MSSIAIVDFDGVIVDMTLHAQRAKELAQAFALAQDADVASEQHRKAMRDFFYSERGFFNAGLFALDRLMDGCIVELTRLVQEYAKVVVVTSRPTFTRDVTLAWFYHHCPGFETIEFFFKDSSESELKTARWKAQIVTGFARNYETILFIDDDERNRQAIAALASSLHDIHITIKACL</sequence>
<dbReference type="Gene3D" id="3.40.50.1000">
    <property type="entry name" value="HAD superfamily/HAD-like"/>
    <property type="match status" value="1"/>
</dbReference>
<evidence type="ECO:0000313" key="1">
    <source>
        <dbReference type="EMBL" id="QBD80442.1"/>
    </source>
</evidence>
<keyword evidence="2" id="KW-1185">Reference proteome</keyword>
<dbReference type="RefSeq" id="WP_129891506.1">
    <property type="nucleotide sequence ID" value="NZ_CP035758.1"/>
</dbReference>
<dbReference type="SUPFAM" id="SSF56784">
    <property type="entry name" value="HAD-like"/>
    <property type="match status" value="1"/>
</dbReference>
<evidence type="ECO:0000313" key="2">
    <source>
        <dbReference type="Proteomes" id="UP000290365"/>
    </source>
</evidence>
<proteinExistence type="predicted"/>
<dbReference type="AlphaFoldDB" id="A0A4P6JY89"/>
<accession>A0A4P6JY89</accession>
<dbReference type="KEGG" id="kbs:EPA93_32500"/>
<dbReference type="InterPro" id="IPR036412">
    <property type="entry name" value="HAD-like_sf"/>
</dbReference>
<dbReference type="EMBL" id="CP035758">
    <property type="protein sequence ID" value="QBD80442.1"/>
    <property type="molecule type" value="Genomic_DNA"/>
</dbReference>
<name>A0A4P6JY89_KTERU</name>
<protein>
    <recommendedName>
        <fullName evidence="3">HAD family hydrolase</fullName>
    </recommendedName>
</protein>
<reference evidence="1 2" key="1">
    <citation type="submission" date="2019-01" db="EMBL/GenBank/DDBJ databases">
        <title>Ktedonosporobacter rubrisoli SCAWS-G2.</title>
        <authorList>
            <person name="Huang Y."/>
            <person name="Yan B."/>
        </authorList>
    </citation>
    <scope>NUCLEOTIDE SEQUENCE [LARGE SCALE GENOMIC DNA]</scope>
    <source>
        <strain evidence="1 2">SCAWS-G2</strain>
    </source>
</reference>